<organism evidence="1 2">
    <name type="scientific">Parageobacillus thermoglucosidasius</name>
    <name type="common">Geobacillus thermoglucosidasius</name>
    <dbReference type="NCBI Taxonomy" id="1426"/>
    <lineage>
        <taxon>Bacteria</taxon>
        <taxon>Bacillati</taxon>
        <taxon>Bacillota</taxon>
        <taxon>Bacilli</taxon>
        <taxon>Bacillales</taxon>
        <taxon>Anoxybacillaceae</taxon>
        <taxon>Parageobacillus</taxon>
    </lineage>
</organism>
<accession>A0A1B7KX76</accession>
<dbReference type="AlphaFoldDB" id="A0A1B7KX76"/>
<comment type="caution">
    <text evidence="1">The sequence shown here is derived from an EMBL/GenBank/DDBJ whole genome shotgun (WGS) entry which is preliminary data.</text>
</comment>
<gene>
    <name evidence="1" type="ORF">A7K69_03175</name>
</gene>
<evidence type="ECO:0000313" key="2">
    <source>
        <dbReference type="Proteomes" id="UP000078290"/>
    </source>
</evidence>
<evidence type="ECO:0000313" key="1">
    <source>
        <dbReference type="EMBL" id="OAT74729.1"/>
    </source>
</evidence>
<proteinExistence type="predicted"/>
<dbReference type="Proteomes" id="UP000078290">
    <property type="component" value="Unassembled WGS sequence"/>
</dbReference>
<dbReference type="EMBL" id="LXMA01000001">
    <property type="protein sequence ID" value="OAT74729.1"/>
    <property type="molecule type" value="Genomic_DNA"/>
</dbReference>
<reference evidence="2" key="1">
    <citation type="submission" date="2016-05" db="EMBL/GenBank/DDBJ databases">
        <authorList>
            <person name="Wang W."/>
            <person name="Zhu L."/>
        </authorList>
    </citation>
    <scope>NUCLEOTIDE SEQUENCE [LARGE SCALE GENOMIC DNA]</scope>
    <source>
        <strain evidence="2">W-2</strain>
    </source>
</reference>
<dbReference type="OrthoDB" id="2353934at2"/>
<protein>
    <submittedName>
        <fullName evidence="1">Fe3+ hydroxamate ABC transporter substrate-binding protein</fullName>
    </submittedName>
</protein>
<sequence length="61" mass="7041">MFSLSPTCSVCGKPIEKNEPIYVRMRYPSYRGMVEITAFLKHEGTIICDGCFLQEQNNHEK</sequence>
<name>A0A1B7KX76_PARTM</name>